<feature type="compositionally biased region" description="Gly residues" evidence="7">
    <location>
        <begin position="482"/>
        <end position="506"/>
    </location>
</feature>
<feature type="compositionally biased region" description="Polar residues" evidence="7">
    <location>
        <begin position="467"/>
        <end position="481"/>
    </location>
</feature>
<protein>
    <recommendedName>
        <fullName evidence="5">L-serine deaminase</fullName>
    </recommendedName>
    <alternativeName>
        <fullName evidence="6">L-threonine dehydratase</fullName>
    </alternativeName>
</protein>
<gene>
    <name evidence="9" type="ORF">HHI36_013918</name>
</gene>
<dbReference type="InterPro" id="IPR036052">
    <property type="entry name" value="TrpB-like_PALP_sf"/>
</dbReference>
<dbReference type="PANTHER" id="PTHR48078:SF19">
    <property type="entry name" value="ACT DOMAIN-CONTAINING PROTEIN"/>
    <property type="match status" value="1"/>
</dbReference>
<evidence type="ECO:0000256" key="2">
    <source>
        <dbReference type="ARBA" id="ARBA00010869"/>
    </source>
</evidence>
<dbReference type="AlphaFoldDB" id="A0ABD2N1U6"/>
<dbReference type="EMBL" id="JABFTP020000062">
    <property type="protein sequence ID" value="KAL3272437.1"/>
    <property type="molecule type" value="Genomic_DNA"/>
</dbReference>
<name>A0ABD2N1U6_9CUCU</name>
<keyword evidence="4" id="KW-0456">Lyase</keyword>
<dbReference type="FunFam" id="3.40.50.1100:FF:000007">
    <property type="entry name" value="L-threonine dehydratase catabolic TdcB"/>
    <property type="match status" value="1"/>
</dbReference>
<keyword evidence="10" id="KW-1185">Reference proteome</keyword>
<evidence type="ECO:0000256" key="5">
    <source>
        <dbReference type="ARBA" id="ARBA00041766"/>
    </source>
</evidence>
<feature type="compositionally biased region" description="Low complexity" evidence="7">
    <location>
        <begin position="580"/>
        <end position="590"/>
    </location>
</feature>
<dbReference type="CDD" id="cd04886">
    <property type="entry name" value="ACT_ThrD-II-like"/>
    <property type="match status" value="1"/>
</dbReference>
<dbReference type="InterPro" id="IPR044561">
    <property type="entry name" value="ACT_ThrD-II-like"/>
</dbReference>
<keyword evidence="3" id="KW-0663">Pyridoxal phosphate</keyword>
<reference evidence="9 10" key="1">
    <citation type="journal article" date="2021" name="BMC Biol.">
        <title>Horizontally acquired antibacterial genes associated with adaptive radiation of ladybird beetles.</title>
        <authorList>
            <person name="Li H.S."/>
            <person name="Tang X.F."/>
            <person name="Huang Y.H."/>
            <person name="Xu Z.Y."/>
            <person name="Chen M.L."/>
            <person name="Du X.Y."/>
            <person name="Qiu B.Y."/>
            <person name="Chen P.T."/>
            <person name="Zhang W."/>
            <person name="Slipinski A."/>
            <person name="Escalona H.E."/>
            <person name="Waterhouse R.M."/>
            <person name="Zwick A."/>
            <person name="Pang H."/>
        </authorList>
    </citation>
    <scope>NUCLEOTIDE SEQUENCE [LARGE SCALE GENOMIC DNA]</scope>
    <source>
        <strain evidence="9">SYSU2018</strain>
    </source>
</reference>
<organism evidence="9 10">
    <name type="scientific">Cryptolaemus montrouzieri</name>
    <dbReference type="NCBI Taxonomy" id="559131"/>
    <lineage>
        <taxon>Eukaryota</taxon>
        <taxon>Metazoa</taxon>
        <taxon>Ecdysozoa</taxon>
        <taxon>Arthropoda</taxon>
        <taxon>Hexapoda</taxon>
        <taxon>Insecta</taxon>
        <taxon>Pterygota</taxon>
        <taxon>Neoptera</taxon>
        <taxon>Endopterygota</taxon>
        <taxon>Coleoptera</taxon>
        <taxon>Polyphaga</taxon>
        <taxon>Cucujiformia</taxon>
        <taxon>Coccinelloidea</taxon>
        <taxon>Coccinellidae</taxon>
        <taxon>Scymninae</taxon>
        <taxon>Scymnini</taxon>
        <taxon>Cryptolaemus</taxon>
    </lineage>
</organism>
<evidence type="ECO:0000313" key="10">
    <source>
        <dbReference type="Proteomes" id="UP001516400"/>
    </source>
</evidence>
<feature type="compositionally biased region" description="Polar residues" evidence="7">
    <location>
        <begin position="688"/>
        <end position="703"/>
    </location>
</feature>
<evidence type="ECO:0000256" key="7">
    <source>
        <dbReference type="SAM" id="MobiDB-lite"/>
    </source>
</evidence>
<dbReference type="GO" id="GO:0016841">
    <property type="term" value="F:ammonia-lyase activity"/>
    <property type="evidence" value="ECO:0007669"/>
    <property type="project" value="UniProtKB-ARBA"/>
</dbReference>
<dbReference type="InterPro" id="IPR001926">
    <property type="entry name" value="TrpB-like_PALP"/>
</dbReference>
<feature type="region of interest" description="Disordered" evidence="7">
    <location>
        <begin position="466"/>
        <end position="721"/>
    </location>
</feature>
<evidence type="ECO:0000259" key="8">
    <source>
        <dbReference type="Pfam" id="PF00291"/>
    </source>
</evidence>
<dbReference type="Proteomes" id="UP001516400">
    <property type="component" value="Unassembled WGS sequence"/>
</dbReference>
<feature type="domain" description="Tryptophan synthase beta chain-like PALP" evidence="8">
    <location>
        <begin position="32"/>
        <end position="302"/>
    </location>
</feature>
<dbReference type="Gene3D" id="3.40.50.1100">
    <property type="match status" value="2"/>
</dbReference>
<evidence type="ECO:0000313" key="9">
    <source>
        <dbReference type="EMBL" id="KAL3272437.1"/>
    </source>
</evidence>
<dbReference type="PANTHER" id="PTHR48078">
    <property type="entry name" value="THREONINE DEHYDRATASE, MITOCHONDRIAL-RELATED"/>
    <property type="match status" value="1"/>
</dbReference>
<dbReference type="SUPFAM" id="SSF53686">
    <property type="entry name" value="Tryptophan synthase beta subunit-like PLP-dependent enzymes"/>
    <property type="match status" value="1"/>
</dbReference>
<proteinExistence type="inferred from homology"/>
<accession>A0ABD2N1U6</accession>
<dbReference type="InterPro" id="IPR050147">
    <property type="entry name" value="Ser/Thr_Dehydratase"/>
</dbReference>
<feature type="compositionally biased region" description="Gly residues" evidence="7">
    <location>
        <begin position="522"/>
        <end position="576"/>
    </location>
</feature>
<comment type="similarity">
    <text evidence="2">Belongs to the serine/threonine dehydratase family.</text>
</comment>
<sequence>MDEPEIPDPFCDPDKPITITFDEVTSAAYRIKSGIRNTECMKSEHLTDLTGMEIYIKKEFLQATGSFKERGARYAMMMLPKELKSKGIVAASAVVMPETAPIMKVQKCRNYRGNVIVEGKNLSESKKYALAYARDHGMMYLNGYDHPMILAGQGTIGLEVWEQIPGLQAVLVPVGGGGLVAGITVAIKALDRDIKIIGVEPERAACLTAALKAGTPVEVKVESTLADGLAVAKIGVNSFQSIRNILDKCVTVKEQYVALAILRFIEYEKSVVEGAGASGLAAILQGLLPELKGKKVCLILSGGNIDTTVLGRVLDRGLAADGRLVKAKLTVADRVGGVEDLCSIIGSLGVHIKDLTHERAWVTEDVFKVEVKVICECRDRDHSLQLREALVQKYGYVWFNGVHYPPTPEMGRATSVFAPIRHEPFEQVPSEIGKTSVQQNVIDLEPQQVGSFQPGATQTVKIAGGSLHSSQQTGGSFHPSQQGGGSFHPSQQGGGSFHPSQQGGGSFHPSQQGGVSFHPSQQGGGSFHPSQQGGGSFHPSQQGGGSFHPSQQGGGSLHPSQQGGGSLHPSQQGGGSFHPSQQGAGSLQSSQGGGFRHPSQQPPCPCSPPQQGAGSLHPSQQGGSFHPSQQGAGSLHPSQQGGSLHPSQQGAGSLHPSQQGGSFHPSQQMGGSFHPSQQGEQVPVGSLHASQQTAGTLPMSLSQKAAGPIGSSHPSQQVDVALSKPFSNCSCKRRGAPGDYNSNV</sequence>
<comment type="cofactor">
    <cofactor evidence="1">
        <name>pyridoxal 5'-phosphate</name>
        <dbReference type="ChEBI" id="CHEBI:597326"/>
    </cofactor>
</comment>
<evidence type="ECO:0000256" key="3">
    <source>
        <dbReference type="ARBA" id="ARBA00022898"/>
    </source>
</evidence>
<feature type="compositionally biased region" description="Polar residues" evidence="7">
    <location>
        <begin position="508"/>
        <end position="521"/>
    </location>
</feature>
<dbReference type="Pfam" id="PF00291">
    <property type="entry name" value="PALP"/>
    <property type="match status" value="1"/>
</dbReference>
<evidence type="ECO:0000256" key="4">
    <source>
        <dbReference type="ARBA" id="ARBA00023239"/>
    </source>
</evidence>
<dbReference type="CDD" id="cd01562">
    <property type="entry name" value="Thr-dehyd"/>
    <property type="match status" value="1"/>
</dbReference>
<evidence type="ECO:0000256" key="1">
    <source>
        <dbReference type="ARBA" id="ARBA00001933"/>
    </source>
</evidence>
<evidence type="ECO:0000256" key="6">
    <source>
        <dbReference type="ARBA" id="ARBA00042605"/>
    </source>
</evidence>
<comment type="caution">
    <text evidence="9">The sequence shown here is derived from an EMBL/GenBank/DDBJ whole genome shotgun (WGS) entry which is preliminary data.</text>
</comment>
<feature type="compositionally biased region" description="Polar residues" evidence="7">
    <location>
        <begin position="617"/>
        <end position="680"/>
    </location>
</feature>